<reference evidence="4" key="1">
    <citation type="submission" date="2016-10" db="EMBL/GenBank/DDBJ databases">
        <authorList>
            <person name="Varghese N."/>
            <person name="Submissions S."/>
        </authorList>
    </citation>
    <scope>NUCLEOTIDE SEQUENCE [LARGE SCALE GENOMIC DNA]</scope>
    <source>
        <strain evidence="4">DSM 19886</strain>
    </source>
</reference>
<gene>
    <name evidence="3" type="ORF">SAMN04488514_104122</name>
</gene>
<evidence type="ECO:0000313" key="4">
    <source>
        <dbReference type="Proteomes" id="UP000199440"/>
    </source>
</evidence>
<evidence type="ECO:0000256" key="1">
    <source>
        <dbReference type="ARBA" id="ARBA00023284"/>
    </source>
</evidence>
<organism evidence="3 4">
    <name type="scientific">Kriegella aquimaris</name>
    <dbReference type="NCBI Taxonomy" id="192904"/>
    <lineage>
        <taxon>Bacteria</taxon>
        <taxon>Pseudomonadati</taxon>
        <taxon>Bacteroidota</taxon>
        <taxon>Flavobacteriia</taxon>
        <taxon>Flavobacteriales</taxon>
        <taxon>Flavobacteriaceae</taxon>
        <taxon>Kriegella</taxon>
    </lineage>
</organism>
<dbReference type="Pfam" id="PF00578">
    <property type="entry name" value="AhpC-TSA"/>
    <property type="match status" value="2"/>
</dbReference>
<protein>
    <submittedName>
        <fullName evidence="3">Peroxiredoxin</fullName>
    </submittedName>
</protein>
<dbReference type="InterPro" id="IPR047262">
    <property type="entry name" value="PRX-like1"/>
</dbReference>
<dbReference type="SUPFAM" id="SSF52833">
    <property type="entry name" value="Thioredoxin-like"/>
    <property type="match status" value="2"/>
</dbReference>
<feature type="domain" description="Thioredoxin" evidence="2">
    <location>
        <begin position="238"/>
        <end position="395"/>
    </location>
</feature>
<dbReference type="AlphaFoldDB" id="A0A1G9PS55"/>
<sequence>MNTLRLYFLVITLCTFNFSCKQQKEKTKAVEALQKEETAFFKASPQEVPEQTVVTLKVGAQAPKFNLPGTDGKFHKLSDFNKSNVLIIIFTCNHCPTAQAYEERMITLTEDYKDKGVQVVAISPNSINGILLNELGYSDLGDSFEDMIVRAKDKGYNFPYLYDGDTHEASLKYGPVATPHAFVFNNERILTYVGRLDGSEKPGTGNADDIRAAIEATLKGEPVTLNTTKTFGCSVKWAWKNQYAKKINKEWQEKTVTLNEIDVNGLKELIKNDSDKLRLINIWATWCGPCVLEYPEFIDIHRMFELRDFEFVSVSADHLESKDKALAFLQKKSSALDNYIFSEKDKYALIEAVDPEWNGALPYTALIEPGGKIVFRKMGPIDPFELKQTIVEHPMIGRYY</sequence>
<dbReference type="CDD" id="cd02969">
    <property type="entry name" value="PRX_like1"/>
    <property type="match status" value="1"/>
</dbReference>
<dbReference type="RefSeq" id="WP_089888476.1">
    <property type="nucleotide sequence ID" value="NZ_FNGV01000004.1"/>
</dbReference>
<dbReference type="OrthoDB" id="1098640at2"/>
<dbReference type="GO" id="GO:0016491">
    <property type="term" value="F:oxidoreductase activity"/>
    <property type="evidence" value="ECO:0007669"/>
    <property type="project" value="InterPro"/>
</dbReference>
<dbReference type="PANTHER" id="PTHR43640">
    <property type="entry name" value="OS07G0260300 PROTEIN"/>
    <property type="match status" value="1"/>
</dbReference>
<dbReference type="PROSITE" id="PS00194">
    <property type="entry name" value="THIOREDOXIN_1"/>
    <property type="match status" value="1"/>
</dbReference>
<keyword evidence="1" id="KW-0676">Redox-active center</keyword>
<dbReference type="PANTHER" id="PTHR43640:SF1">
    <property type="entry name" value="THIOREDOXIN-DEPENDENT PEROXIREDOXIN"/>
    <property type="match status" value="1"/>
</dbReference>
<evidence type="ECO:0000313" key="3">
    <source>
        <dbReference type="EMBL" id="SDM01503.1"/>
    </source>
</evidence>
<feature type="domain" description="Thioredoxin" evidence="2">
    <location>
        <begin position="56"/>
        <end position="219"/>
    </location>
</feature>
<proteinExistence type="predicted"/>
<dbReference type="STRING" id="192904.SAMN04488514_104122"/>
<dbReference type="Proteomes" id="UP000199440">
    <property type="component" value="Unassembled WGS sequence"/>
</dbReference>
<dbReference type="CDD" id="cd02966">
    <property type="entry name" value="TlpA_like_family"/>
    <property type="match status" value="1"/>
</dbReference>
<dbReference type="EMBL" id="FNGV01000004">
    <property type="protein sequence ID" value="SDM01503.1"/>
    <property type="molecule type" value="Genomic_DNA"/>
</dbReference>
<dbReference type="PROSITE" id="PS51352">
    <property type="entry name" value="THIOREDOXIN_2"/>
    <property type="match status" value="2"/>
</dbReference>
<keyword evidence="4" id="KW-1185">Reference proteome</keyword>
<dbReference type="InterPro" id="IPR017937">
    <property type="entry name" value="Thioredoxin_CS"/>
</dbReference>
<evidence type="ECO:0000259" key="2">
    <source>
        <dbReference type="PROSITE" id="PS51352"/>
    </source>
</evidence>
<dbReference type="InterPro" id="IPR036249">
    <property type="entry name" value="Thioredoxin-like_sf"/>
</dbReference>
<dbReference type="Gene3D" id="3.40.30.10">
    <property type="entry name" value="Glutaredoxin"/>
    <property type="match status" value="2"/>
</dbReference>
<accession>A0A1G9PS55</accession>
<dbReference type="InterPro" id="IPR000866">
    <property type="entry name" value="AhpC/TSA"/>
</dbReference>
<name>A0A1G9PS55_9FLAO</name>
<dbReference type="InterPro" id="IPR013766">
    <property type="entry name" value="Thioredoxin_domain"/>
</dbReference>
<dbReference type="GO" id="GO:0016209">
    <property type="term" value="F:antioxidant activity"/>
    <property type="evidence" value="ECO:0007669"/>
    <property type="project" value="InterPro"/>
</dbReference>